<dbReference type="EMBL" id="JH767215">
    <property type="protein sequence ID" value="EQC27065.1"/>
    <property type="molecule type" value="Genomic_DNA"/>
</dbReference>
<organism evidence="1 2">
    <name type="scientific">Saprolegnia diclina (strain VS20)</name>
    <dbReference type="NCBI Taxonomy" id="1156394"/>
    <lineage>
        <taxon>Eukaryota</taxon>
        <taxon>Sar</taxon>
        <taxon>Stramenopiles</taxon>
        <taxon>Oomycota</taxon>
        <taxon>Saprolegniomycetes</taxon>
        <taxon>Saprolegniales</taxon>
        <taxon>Saprolegniaceae</taxon>
        <taxon>Saprolegnia</taxon>
    </lineage>
</organism>
<dbReference type="OrthoDB" id="27483at2759"/>
<keyword evidence="2" id="KW-1185">Reference proteome</keyword>
<evidence type="ECO:0000313" key="1">
    <source>
        <dbReference type="EMBL" id="EQC27065.1"/>
    </source>
</evidence>
<proteinExistence type="predicted"/>
<dbReference type="RefSeq" id="XP_008619459.1">
    <property type="nucleotide sequence ID" value="XM_008621237.1"/>
</dbReference>
<dbReference type="InParanoid" id="T0Q127"/>
<name>T0Q127_SAPDV</name>
<reference evidence="1 2" key="1">
    <citation type="submission" date="2012-04" db="EMBL/GenBank/DDBJ databases">
        <title>The Genome Sequence of Saprolegnia declina VS20.</title>
        <authorList>
            <consortium name="The Broad Institute Genome Sequencing Platform"/>
            <person name="Russ C."/>
            <person name="Nusbaum C."/>
            <person name="Tyler B."/>
            <person name="van West P."/>
            <person name="Dieguez-Uribeondo J."/>
            <person name="de Bruijn I."/>
            <person name="Tripathy S."/>
            <person name="Jiang R."/>
            <person name="Young S.K."/>
            <person name="Zeng Q."/>
            <person name="Gargeya S."/>
            <person name="Fitzgerald M."/>
            <person name="Haas B."/>
            <person name="Abouelleil A."/>
            <person name="Alvarado L."/>
            <person name="Arachchi H.M."/>
            <person name="Berlin A."/>
            <person name="Chapman S.B."/>
            <person name="Goldberg J."/>
            <person name="Griggs A."/>
            <person name="Gujja S."/>
            <person name="Hansen M."/>
            <person name="Howarth C."/>
            <person name="Imamovic A."/>
            <person name="Larimer J."/>
            <person name="McCowen C."/>
            <person name="Montmayeur A."/>
            <person name="Murphy C."/>
            <person name="Neiman D."/>
            <person name="Pearson M."/>
            <person name="Priest M."/>
            <person name="Roberts A."/>
            <person name="Saif S."/>
            <person name="Shea T."/>
            <person name="Sisk P."/>
            <person name="Sykes S."/>
            <person name="Wortman J."/>
            <person name="Nusbaum C."/>
            <person name="Birren B."/>
        </authorList>
    </citation>
    <scope>NUCLEOTIDE SEQUENCE [LARGE SCALE GENOMIC DNA]</scope>
    <source>
        <strain evidence="1 2">VS20</strain>
    </source>
</reference>
<sequence>MSRLVPACEAILEQPKAPSFYICTGTQGISPLPVVRVEGLPDPLSWPVLSAQHEQLSAEYGKASVVPATDLLIANQRAFEEALLQTVVHKLLSTLGIRASNVGVVLSHLCIDAVGSTDVLRAAPSCIANAFGTLIVLLPSFHTGGVLTFRRQTHAITLPHDAAERPRGFDGVFINTTIESTPVTSGRRLALVFDLTGVHETERGPSRLPLNRTGLAAKLTLLAAQPLPQCQRIACSLTYLRPAPGDFGHPHADEDSLFLRLRPRHRYLVNIRLASAVFDIAVVRFSTRLLTTRNGSSNDERVIDNHVAAFEVHSSCDVPDLVAHQLVGVAAHAFLGDPDHDELAPVSAPSEMALLFWPKRFRAGIVGMKPSLALLRHAVLNRRTARPLGLTSVRELVLGTMAFFHSVASLDLCDERTGNARDGSAAAMGDVLCALNDKEIAAYFLSDALAVSPGGTRCSIALPDAAACVQSCLMAFGRRQLATAICDLLRRWLTSTTQRAHVVGLVSLLAGLSQDANVAKSDKLSLFALLRSVGTVLEELWPRSQDDAGLRCVLMALAAKCRDAYVAGGLLLPVPGMRDGDLVDIPFAPKHCGDCSQVRHFLDDGTQLRHVFRRRVCARVRDVAVAHPRRLRFKEKALADGVYKASLRKVQQPGRMRIAHAALAKRRHVSATTSYRHLEAFRGPTPGNTRQYTLVLHRPVTRLHIAIRGHMSATTSDRHIEAFCAPTPGNMRQYTIVLDRPVTRLHIAIRFL</sequence>
<gene>
    <name evidence="1" type="ORF">SDRG_15075</name>
</gene>
<dbReference type="Proteomes" id="UP000030762">
    <property type="component" value="Unassembled WGS sequence"/>
</dbReference>
<dbReference type="VEuPathDB" id="FungiDB:SDRG_15075"/>
<evidence type="ECO:0000313" key="2">
    <source>
        <dbReference type="Proteomes" id="UP000030762"/>
    </source>
</evidence>
<dbReference type="AlphaFoldDB" id="T0Q127"/>
<protein>
    <submittedName>
        <fullName evidence="1">Uncharacterized protein</fullName>
    </submittedName>
</protein>
<dbReference type="GeneID" id="19955802"/>
<accession>T0Q127</accession>
<dbReference type="OMA" id="PSCIANA"/>